<comment type="caution">
    <text evidence="2">The sequence shown here is derived from an EMBL/GenBank/DDBJ whole genome shotgun (WGS) entry which is preliminary data.</text>
</comment>
<evidence type="ECO:0000313" key="3">
    <source>
        <dbReference type="Proteomes" id="UP000002943"/>
    </source>
</evidence>
<dbReference type="GO" id="GO:0016747">
    <property type="term" value="F:acyltransferase activity, transferring groups other than amino-acyl groups"/>
    <property type="evidence" value="ECO:0007669"/>
    <property type="project" value="InterPro"/>
</dbReference>
<dbReference type="STRING" id="796620.VIBC2010_13645"/>
<sequence length="161" mass="18055">MLIRTEAPSDILAIDDLLREVSSGSIVAERVMKLRENGQRTLAIVACDDFGKVIGFVMFSPVTLNDEEVNWQALSSLYLTPSYRQRGIARQMVEEGLTSLSELGYPACVVIGDTEYFSRFGFKNNELFSTLSDPLLIVELEENVCRDKKGIIRYGVEFSES</sequence>
<dbReference type="Proteomes" id="UP000002943">
    <property type="component" value="Unassembled WGS sequence"/>
</dbReference>
<dbReference type="RefSeq" id="WP_009603344.1">
    <property type="nucleotide sequence ID" value="NZ_AEIU01000115.1"/>
</dbReference>
<protein>
    <submittedName>
        <fullName evidence="2">Putative acetyltransferase</fullName>
    </submittedName>
</protein>
<organism evidence="2 3">
    <name type="scientific">Vibrio caribbeanicus ATCC BAA-2122</name>
    <dbReference type="NCBI Taxonomy" id="796620"/>
    <lineage>
        <taxon>Bacteria</taxon>
        <taxon>Pseudomonadati</taxon>
        <taxon>Pseudomonadota</taxon>
        <taxon>Gammaproteobacteria</taxon>
        <taxon>Vibrionales</taxon>
        <taxon>Vibrionaceae</taxon>
        <taxon>Vibrio</taxon>
    </lineage>
</organism>
<accession>E3BQ78</accession>
<proteinExistence type="predicted"/>
<dbReference type="eggNOG" id="COG3153">
    <property type="taxonomic scope" value="Bacteria"/>
</dbReference>
<dbReference type="Gene3D" id="3.40.630.30">
    <property type="match status" value="1"/>
</dbReference>
<keyword evidence="2" id="KW-0808">Transferase</keyword>
<dbReference type="InterPro" id="IPR016181">
    <property type="entry name" value="Acyl_CoA_acyltransferase"/>
</dbReference>
<dbReference type="CDD" id="cd04301">
    <property type="entry name" value="NAT_SF"/>
    <property type="match status" value="1"/>
</dbReference>
<dbReference type="Pfam" id="PF00583">
    <property type="entry name" value="Acetyltransf_1"/>
    <property type="match status" value="1"/>
</dbReference>
<keyword evidence="3" id="KW-1185">Reference proteome</keyword>
<dbReference type="InterPro" id="IPR000182">
    <property type="entry name" value="GNAT_dom"/>
</dbReference>
<dbReference type="EMBL" id="AEIU01000115">
    <property type="protein sequence ID" value="EFP94779.1"/>
    <property type="molecule type" value="Genomic_DNA"/>
</dbReference>
<dbReference type="PROSITE" id="PS51186">
    <property type="entry name" value="GNAT"/>
    <property type="match status" value="1"/>
</dbReference>
<dbReference type="OrthoDB" id="9797178at2"/>
<reference evidence="2 3" key="1">
    <citation type="journal article" date="2012" name="Int. J. Syst. Evol. Microbiol.">
        <title>Vibrio caribbeanicus sp. nov., isolated from the marine sponge Scleritoderma cyanea.</title>
        <authorList>
            <person name="Hoffmann M."/>
            <person name="Monday S.R."/>
            <person name="Allard M.W."/>
            <person name="Strain E.A."/>
            <person name="Whittaker P."/>
            <person name="Naum M."/>
            <person name="McCarthy P.J."/>
            <person name="Lopez J.V."/>
            <person name="Fischer M."/>
            <person name="Brown E.W."/>
        </authorList>
    </citation>
    <scope>NUCLEOTIDE SEQUENCE [LARGE SCALE GENOMIC DNA]</scope>
    <source>
        <strain evidence="2 3">ATCC BAA-2122</strain>
    </source>
</reference>
<evidence type="ECO:0000313" key="2">
    <source>
        <dbReference type="EMBL" id="EFP94779.1"/>
    </source>
</evidence>
<dbReference type="AlphaFoldDB" id="E3BQ78"/>
<dbReference type="SUPFAM" id="SSF55729">
    <property type="entry name" value="Acyl-CoA N-acyltransferases (Nat)"/>
    <property type="match status" value="1"/>
</dbReference>
<gene>
    <name evidence="2" type="ORF">VIBC2010_13645</name>
</gene>
<evidence type="ECO:0000259" key="1">
    <source>
        <dbReference type="PROSITE" id="PS51186"/>
    </source>
</evidence>
<feature type="domain" description="N-acetyltransferase" evidence="1">
    <location>
        <begin position="1"/>
        <end position="145"/>
    </location>
</feature>
<name>E3BQ78_9VIBR</name>